<evidence type="ECO:0000313" key="12">
    <source>
        <dbReference type="Proteomes" id="UP000734854"/>
    </source>
</evidence>
<dbReference type="Pfam" id="PF00931">
    <property type="entry name" value="NB-ARC"/>
    <property type="match status" value="1"/>
</dbReference>
<evidence type="ECO:0000259" key="7">
    <source>
        <dbReference type="Pfam" id="PF00931"/>
    </source>
</evidence>
<dbReference type="InterPro" id="IPR041118">
    <property type="entry name" value="Rx_N"/>
</dbReference>
<evidence type="ECO:0000259" key="8">
    <source>
        <dbReference type="Pfam" id="PF18052"/>
    </source>
</evidence>
<dbReference type="SUPFAM" id="SSF52540">
    <property type="entry name" value="P-loop containing nucleoside triphosphate hydrolases"/>
    <property type="match status" value="1"/>
</dbReference>
<keyword evidence="12" id="KW-1185">Reference proteome</keyword>
<evidence type="ECO:0000256" key="4">
    <source>
        <dbReference type="ARBA" id="ARBA00022741"/>
    </source>
</evidence>
<dbReference type="Gene3D" id="3.80.10.10">
    <property type="entry name" value="Ribonuclease Inhibitor"/>
    <property type="match status" value="2"/>
</dbReference>
<evidence type="ECO:0000256" key="2">
    <source>
        <dbReference type="ARBA" id="ARBA00022614"/>
    </source>
</evidence>
<comment type="similarity">
    <text evidence="1">Belongs to the disease resistance NB-LRR family.</text>
</comment>
<keyword evidence="2" id="KW-0433">Leucine-rich repeat</keyword>
<evidence type="ECO:0000256" key="5">
    <source>
        <dbReference type="ARBA" id="ARBA00022821"/>
    </source>
</evidence>
<keyword evidence="5" id="KW-0611">Plant defense</keyword>
<accession>A0A8J5GVQ7</accession>
<protein>
    <submittedName>
        <fullName evidence="11">Uncharacterized protein</fullName>
    </submittedName>
</protein>
<reference evidence="11 12" key="1">
    <citation type="submission" date="2020-08" db="EMBL/GenBank/DDBJ databases">
        <title>Plant Genome Project.</title>
        <authorList>
            <person name="Zhang R.-G."/>
        </authorList>
    </citation>
    <scope>NUCLEOTIDE SEQUENCE [LARGE SCALE GENOMIC DNA]</scope>
    <source>
        <tissue evidence="11">Rhizome</tissue>
    </source>
</reference>
<dbReference type="GO" id="GO:0009626">
    <property type="term" value="P:plant-type hypersensitive response"/>
    <property type="evidence" value="ECO:0007669"/>
    <property type="project" value="UniProtKB-ARBA"/>
</dbReference>
<feature type="domain" description="Disease resistance R13L4/SHOC-2-like LRR" evidence="10">
    <location>
        <begin position="576"/>
        <end position="920"/>
    </location>
</feature>
<evidence type="ECO:0000259" key="9">
    <source>
        <dbReference type="Pfam" id="PF23559"/>
    </source>
</evidence>
<dbReference type="PRINTS" id="PR00364">
    <property type="entry name" value="DISEASERSIST"/>
</dbReference>
<gene>
    <name evidence="11" type="ORF">ZIOFF_032534</name>
</gene>
<dbReference type="InterPro" id="IPR058922">
    <property type="entry name" value="WHD_DRP"/>
</dbReference>
<dbReference type="Gene3D" id="3.40.50.300">
    <property type="entry name" value="P-loop containing nucleotide triphosphate hydrolases"/>
    <property type="match status" value="1"/>
</dbReference>
<feature type="domain" description="Disease resistance N-terminal" evidence="8">
    <location>
        <begin position="55"/>
        <end position="116"/>
    </location>
</feature>
<dbReference type="GO" id="GO:0002758">
    <property type="term" value="P:innate immune response-activating signaling pathway"/>
    <property type="evidence" value="ECO:0007669"/>
    <property type="project" value="UniProtKB-ARBA"/>
</dbReference>
<dbReference type="EMBL" id="JACMSC010000009">
    <property type="protein sequence ID" value="KAG6507193.1"/>
    <property type="molecule type" value="Genomic_DNA"/>
</dbReference>
<dbReference type="Pfam" id="PF18052">
    <property type="entry name" value="Rx_N"/>
    <property type="match status" value="1"/>
</dbReference>
<dbReference type="PANTHER" id="PTHR23155:SF1232">
    <property type="entry name" value="OS09G0270700 PROTEIN"/>
    <property type="match status" value="1"/>
</dbReference>
<dbReference type="AlphaFoldDB" id="A0A8J5GVQ7"/>
<keyword evidence="4" id="KW-0547">Nucleotide-binding</keyword>
<comment type="caution">
    <text evidence="11">The sequence shown here is derived from an EMBL/GenBank/DDBJ whole genome shotgun (WGS) entry which is preliminary data.</text>
</comment>
<dbReference type="InterPro" id="IPR044974">
    <property type="entry name" value="Disease_R_plants"/>
</dbReference>
<dbReference type="Pfam" id="PF23559">
    <property type="entry name" value="WHD_DRP"/>
    <property type="match status" value="1"/>
</dbReference>
<dbReference type="InterPro" id="IPR036388">
    <property type="entry name" value="WH-like_DNA-bd_sf"/>
</dbReference>
<evidence type="ECO:0000256" key="6">
    <source>
        <dbReference type="SAM" id="MobiDB-lite"/>
    </source>
</evidence>
<feature type="region of interest" description="Disordered" evidence="6">
    <location>
        <begin position="1083"/>
        <end position="1102"/>
    </location>
</feature>
<evidence type="ECO:0000256" key="1">
    <source>
        <dbReference type="ARBA" id="ARBA00008894"/>
    </source>
</evidence>
<dbReference type="Gene3D" id="1.20.5.4130">
    <property type="match status" value="1"/>
</dbReference>
<dbReference type="GO" id="GO:0042742">
    <property type="term" value="P:defense response to bacterium"/>
    <property type="evidence" value="ECO:0007669"/>
    <property type="project" value="UniProtKB-ARBA"/>
</dbReference>
<organism evidence="11 12">
    <name type="scientific">Zingiber officinale</name>
    <name type="common">Ginger</name>
    <name type="synonym">Amomum zingiber</name>
    <dbReference type="NCBI Taxonomy" id="94328"/>
    <lineage>
        <taxon>Eukaryota</taxon>
        <taxon>Viridiplantae</taxon>
        <taxon>Streptophyta</taxon>
        <taxon>Embryophyta</taxon>
        <taxon>Tracheophyta</taxon>
        <taxon>Spermatophyta</taxon>
        <taxon>Magnoliopsida</taxon>
        <taxon>Liliopsida</taxon>
        <taxon>Zingiberales</taxon>
        <taxon>Zingiberaceae</taxon>
        <taxon>Zingiber</taxon>
    </lineage>
</organism>
<dbReference type="InterPro" id="IPR002182">
    <property type="entry name" value="NB-ARC"/>
</dbReference>
<evidence type="ECO:0000313" key="11">
    <source>
        <dbReference type="EMBL" id="KAG6507193.1"/>
    </source>
</evidence>
<dbReference type="Pfam" id="PF23598">
    <property type="entry name" value="LRR_14"/>
    <property type="match status" value="1"/>
</dbReference>
<evidence type="ECO:0000256" key="3">
    <source>
        <dbReference type="ARBA" id="ARBA00022737"/>
    </source>
</evidence>
<dbReference type="GO" id="GO:0043531">
    <property type="term" value="F:ADP binding"/>
    <property type="evidence" value="ECO:0007669"/>
    <property type="project" value="InterPro"/>
</dbReference>
<dbReference type="InterPro" id="IPR027417">
    <property type="entry name" value="P-loop_NTPase"/>
</dbReference>
<dbReference type="InterPro" id="IPR042197">
    <property type="entry name" value="Apaf_helical"/>
</dbReference>
<keyword evidence="3" id="KW-0677">Repeat</keyword>
<name>A0A8J5GVQ7_ZINOF</name>
<dbReference type="Gene3D" id="1.10.10.10">
    <property type="entry name" value="Winged helix-like DNA-binding domain superfamily/Winged helix DNA-binding domain"/>
    <property type="match status" value="1"/>
</dbReference>
<proteinExistence type="inferred from homology"/>
<dbReference type="FunFam" id="1.10.10.10:FF:000322">
    <property type="entry name" value="Probable disease resistance protein At1g63360"/>
    <property type="match status" value="1"/>
</dbReference>
<feature type="compositionally biased region" description="Basic and acidic residues" evidence="6">
    <location>
        <begin position="1085"/>
        <end position="1096"/>
    </location>
</feature>
<feature type="domain" description="NB-ARC" evidence="7">
    <location>
        <begin position="204"/>
        <end position="372"/>
    </location>
</feature>
<dbReference type="InterPro" id="IPR032675">
    <property type="entry name" value="LRR_dom_sf"/>
</dbReference>
<dbReference type="InterPro" id="IPR055414">
    <property type="entry name" value="LRR_R13L4/SHOC2-like"/>
</dbReference>
<dbReference type="SUPFAM" id="SSF52058">
    <property type="entry name" value="L domain-like"/>
    <property type="match status" value="1"/>
</dbReference>
<feature type="domain" description="Disease resistance protein winged helix" evidence="9">
    <location>
        <begin position="457"/>
        <end position="525"/>
    </location>
</feature>
<dbReference type="PANTHER" id="PTHR23155">
    <property type="entry name" value="DISEASE RESISTANCE PROTEIN RP"/>
    <property type="match status" value="1"/>
</dbReference>
<sequence length="1102" mass="126550">MEGWPLVAATLATARGCIGDERHDNVWVDDNNLGPKRGWIERGAPEDGQLMPFADVASRMRRISSEFEHIHTFLSNIDVQKHNTVMESWLRLAREIENNLEDVIDEFLYLTAEKQSQILNRSEVFTYHVGGHTRKTKILQRISSNLEEIEGDLLHLDAMKERYDIKKFLSEDGGCSPRLNTRRLRIDPSDLLENFKDDKTIHRQKKEILRGWLVDGESNCYLITVLGRGGVGKTTMVDDIYRSKEIASRFDCKIWITLSKSCGMKELLTRILKELSAKEEENYDVLDLINLLYKVNNLLQETTYLLILDDVLNLQLILDVQRLLIDNTRGSRIVITTCLLEVEVAAQVNDVMPIKLDELNMDESFELFKRQADIHDLAASENLREILDYCQGLPLAIVAVARLWILTNKETEELERIHCKLKQQPKSSNADDVNQVLSLCYEYLPTNLKNCFLYCSMFQLDAGIKRKKLIRLWVAENFVQDEDKQTKEEVAENILNELIYRSLLRVVEKNNDGSVRRCGMSNLFRKISLSAARKEKFSMVWNESEAPKLRDEARRLSVHDFTKNSVLFKMDFSRTRSLLIYKHNFSACYYLLHTISTKAKYMRVIDLENANIDRVPDGLTELFNLHYLGLRGTRVTELPETIRKLQNLQTIDARYTRIVKLPKGITLLKNLLHLFASGLEDPSRREFHSIRHVKVPKGLQNLTRLQQFDLEADDESVRQLQNLTNIRVLIISKVRSVHCSQLRFSISQMPFLYKLSIAACDENEELNLKEFGLFMKNVRVFYLQGKLVELELIDAPQSLLKDNYVQLSQTFISLSDNLRVLRLSWSRLQRDPLPALYQLQNLTVLYLQKAYDGVTLIFRNTWFPNLKELHLLHLPNLGKITIYQGSLRNLQFLIMEGLLQLTTIPTGIEFLKSLQKLHFSECNPSFLNAINRDQRSKVEHIPDICYDDGIHGSRTLDIFPRTSGVIPDQQNLTKEEGSSDPLQYQIEDENSCLKVGAEVSLKSVNDADKIVGAGVVQTLDSNARVGGYEIGPNWAGIRLGTPMDNAEHLIRPYGGLKTIGHAKGSLIAWPCSLIYSSLEKTSGCSHEEDNTLHFRSDEEDST</sequence>
<dbReference type="Proteomes" id="UP000734854">
    <property type="component" value="Unassembled WGS sequence"/>
</dbReference>
<dbReference type="Gene3D" id="1.10.8.430">
    <property type="entry name" value="Helical domain of apoptotic protease-activating factors"/>
    <property type="match status" value="1"/>
</dbReference>
<evidence type="ECO:0000259" key="10">
    <source>
        <dbReference type="Pfam" id="PF23598"/>
    </source>
</evidence>